<protein>
    <submittedName>
        <fullName evidence="1">Hemagglutinin repeat-containing protein</fullName>
    </submittedName>
</protein>
<dbReference type="Proteomes" id="UP001056937">
    <property type="component" value="Chromosome 1"/>
</dbReference>
<dbReference type="EMBL" id="CP084930">
    <property type="protein sequence ID" value="USI74474.1"/>
    <property type="molecule type" value="Genomic_DNA"/>
</dbReference>
<gene>
    <name evidence="1" type="ORF">LHA26_03070</name>
</gene>
<keyword evidence="2" id="KW-1185">Reference proteome</keyword>
<dbReference type="Pfam" id="PF13332">
    <property type="entry name" value="Fil_haemagg_2"/>
    <property type="match status" value="1"/>
</dbReference>
<proteinExistence type="predicted"/>
<evidence type="ECO:0000313" key="2">
    <source>
        <dbReference type="Proteomes" id="UP001056937"/>
    </source>
</evidence>
<evidence type="ECO:0000313" key="1">
    <source>
        <dbReference type="EMBL" id="USI74474.1"/>
    </source>
</evidence>
<accession>A0ABY4XC74</accession>
<sequence>MTLAANGAITLVAAYEANRQSGDARSSGFTLGLTAQLGLDKGKPAAVAPTISVGVSSSNSHYAGTRITNQESVLRAGGTATLTTPGALGLDGALVSGDRLVVEAGSLAIASRQDSSRYASHARSASLGASVALGTGQVSLSGNVSSGRQQGDFASVAEQAGLYAGDGGFAIRVRGDTSLTGAVIASTADAAKNSLVTGTLHAADIQNRESWDAQQIALGGGIGGIGADRGGRATPQGATRLPGVRLGRLGTLTAAPPMAFGAGRAQSGTTQSAIAPATITISTSDPASTARVETLRRDTAGANAGALRQQFDEAKREEVANGFQAAQTLVVETSAFLSTQAAKADRWTKTHPGGDPKSNPYALWGAGGAGRLVLTAINGAAGADVTGSLGGLVQAAAVNVLQGLATTKVKALADALHSEGARAALQGLVGCAGSAAGGSGDCTSGALGAAASVVVNDLLVSLDPKKTDESRAVNAAGDPVPTYTQEEQQARGNFVATLVAAIAAAAGLDTQAGTLSAQIETQNNSVETARGPGGPVTICTLGEQTCAGAHPFGAWKNGTKAEQERWRAFAARSSGASDEEIVAAMRWYYAAVIANITDPKSPKPTEAAAVAHVRQESAKKAELDYLSAGDARKQAALSTLSTTELAELVAFKRNYEGLTESAKAIVRSDMASARTSNAPGRAFGTVLKALADPAILRALYFGQVQAHANGLDFAAGVSDAAKPAAQFLADLGTLGRVTDPATGQWNAYYQTPEGQAAYKAALNRLATRADAVGGAATAAGSALLQFLADIAPPRWAESSLYVPSQAEVDAYRARSSAALRAAGEGTNAMLSAVARQVVDFFDSCTLGGNSASRACGGATAILGANAVITLATDGIGKPALAEIGLGERGAGRAGSAAGAGVPPVRIFNGIELDPRLPPPEAGYDYVPKLVDSSKSNLANSHLNGFKAELELANTIAALPNQQVISYGAKIGTQGADVISVDVTTGMVTLWDSKWRSASGMIKSSDTFTPGSNALARAVRDAQEKIERSSLPNNIKEVASKNLLERNLITNTPGSGSLRNSVSVRLCRGRPCVPGEI</sequence>
<dbReference type="RefSeq" id="WP_302898063.1">
    <property type="nucleotide sequence ID" value="NZ_CP084930.1"/>
</dbReference>
<name>A0ABY4XC74_9SPHN</name>
<reference evidence="1" key="1">
    <citation type="journal article" date="2022" name="Toxins">
        <title>Genomic Analysis of Sphingopyxis sp. USTB-05 for Biodegrading Cyanobacterial Hepatotoxins.</title>
        <authorList>
            <person name="Liu C."/>
            <person name="Xu Q."/>
            <person name="Zhao Z."/>
            <person name="Zhang H."/>
            <person name="Liu X."/>
            <person name="Yin C."/>
            <person name="Liu Y."/>
            <person name="Yan H."/>
        </authorList>
    </citation>
    <scope>NUCLEOTIDE SEQUENCE</scope>
    <source>
        <strain evidence="1">NBD5</strain>
    </source>
</reference>
<dbReference type="InterPro" id="IPR025157">
    <property type="entry name" value="Hemagglutinin_rpt"/>
</dbReference>
<organism evidence="1 2">
    <name type="scientific">Sphingomonas morindae</name>
    <dbReference type="NCBI Taxonomy" id="1541170"/>
    <lineage>
        <taxon>Bacteria</taxon>
        <taxon>Pseudomonadati</taxon>
        <taxon>Pseudomonadota</taxon>
        <taxon>Alphaproteobacteria</taxon>
        <taxon>Sphingomonadales</taxon>
        <taxon>Sphingomonadaceae</taxon>
        <taxon>Sphingomonas</taxon>
    </lineage>
</organism>